<dbReference type="InterPro" id="IPR021357">
    <property type="entry name" value="DUF2782"/>
</dbReference>
<name>A0A3B0ZH11_9ZZZZ</name>
<sequence>MKPFYYCILTSLILSLGIAPAYSANNAPPPADNPFTDEAQHKRDSSVPSGNNTDITIIQKKDAVVEEVRVNGKLRYAKITPKKGKPYYMYDSDGDGILDATENDITKANVNQWILLEW</sequence>
<dbReference type="Pfam" id="PF11191">
    <property type="entry name" value="DUF2782"/>
    <property type="match status" value="1"/>
</dbReference>
<evidence type="ECO:0000313" key="2">
    <source>
        <dbReference type="EMBL" id="VAW90931.1"/>
    </source>
</evidence>
<proteinExistence type="predicted"/>
<dbReference type="AlphaFoldDB" id="A0A3B0ZH11"/>
<organism evidence="2">
    <name type="scientific">hydrothermal vent metagenome</name>
    <dbReference type="NCBI Taxonomy" id="652676"/>
    <lineage>
        <taxon>unclassified sequences</taxon>
        <taxon>metagenomes</taxon>
        <taxon>ecological metagenomes</taxon>
    </lineage>
</organism>
<evidence type="ECO:0008006" key="3">
    <source>
        <dbReference type="Google" id="ProtNLM"/>
    </source>
</evidence>
<gene>
    <name evidence="2" type="ORF">MNBD_GAMMA23-1552</name>
</gene>
<dbReference type="EMBL" id="UOFT01000001">
    <property type="protein sequence ID" value="VAW90931.1"/>
    <property type="molecule type" value="Genomic_DNA"/>
</dbReference>
<accession>A0A3B0ZH11</accession>
<feature type="region of interest" description="Disordered" evidence="1">
    <location>
        <begin position="27"/>
        <end position="53"/>
    </location>
</feature>
<evidence type="ECO:0000256" key="1">
    <source>
        <dbReference type="SAM" id="MobiDB-lite"/>
    </source>
</evidence>
<reference evidence="2" key="1">
    <citation type="submission" date="2018-06" db="EMBL/GenBank/DDBJ databases">
        <authorList>
            <person name="Zhirakovskaya E."/>
        </authorList>
    </citation>
    <scope>NUCLEOTIDE SEQUENCE</scope>
</reference>
<dbReference type="Gene3D" id="2.20.130.30">
    <property type="entry name" value="Protein of unknown function DUF2782"/>
    <property type="match status" value="1"/>
</dbReference>
<protein>
    <recommendedName>
        <fullName evidence="3">DUF2782 domain-containing protein</fullName>
    </recommendedName>
</protein>